<evidence type="ECO:0000256" key="1">
    <source>
        <dbReference type="ARBA" id="ARBA00022448"/>
    </source>
</evidence>
<dbReference type="PROSITE" id="PS00198">
    <property type="entry name" value="4FE4S_FER_1"/>
    <property type="match status" value="1"/>
</dbReference>
<dbReference type="PROSITE" id="PS51379">
    <property type="entry name" value="4FE4S_FER_2"/>
    <property type="match status" value="3"/>
</dbReference>
<dbReference type="InterPro" id="IPR017896">
    <property type="entry name" value="4Fe4S_Fe-S-bd"/>
</dbReference>
<dbReference type="InterPro" id="IPR050572">
    <property type="entry name" value="Fe-S_Ferredoxin"/>
</dbReference>
<dbReference type="RefSeq" id="WP_250139737.1">
    <property type="nucleotide sequence ID" value="NZ_JALIQP010000002.1"/>
</dbReference>
<evidence type="ECO:0000256" key="5">
    <source>
        <dbReference type="ARBA" id="ARBA00022982"/>
    </source>
</evidence>
<keyword evidence="12" id="KW-1185">Reference proteome</keyword>
<keyword evidence="5" id="KW-0249">Electron transport</keyword>
<sequence>MRVGSFACSCADTCDVDLEGVREGIEGVEVAASSSLLCQDGLPAMEEVIDEYDLDQLIVTCPERGAQRTIERVAEQQGVHPDGVSFVDQRESAGWVHDEAGATAKTARMVNARHAGLEAESVSRSISREAGDSVAVVADPETAAALADDADVTLIADGNEYVDAAADLDDVTIERGRVVDVDGRYGEFSVRLDARVTEDCISCMKCVHDGPDGAVTRYPVDIDPDAPDGEWTDVCPTDAIDLAGVDRTLEFDQIVYPAADRRTRGGRIGFYTAPIDAATISAVKDLLGGIEKPDHLDLEMDVCAAGNSSQPGCNECVEACPHDAVERSRIDAVEFHKDACQNCGACTSACPTGATRLREQSNERIAREVEALLRPTDEEGGWLLDRSGTDVDSPIVAFVCSERADDALAEYGRLAAAGKAEIEYPPILPVHVNCTDTVGEAHAMHALACGADGVAIVGCGGDCLHSGPDPKSELVDRLNRATTDLGLGERIGFFAPDPDDHGAFVEDISTFAVELDDSPIPVGEHEATGGIDSAEPRSANSRTQSGGSVELRSTSSRTEFGDADRENPPFDSHGWTLESVRTIVDHADPDRDVIRGLKDFARMDVAEGCTLTPTCSNLCPTDAIRRDEETATLEFNHERCVNCGTCEEGCIEDVMTMRDGLDLTLLPERRDGDPWVEVFEGSMRECAHCGTPFASEGSAEKIQEEVGDVVAGLAPSASGSIFDYCGDCRATLLYDRGGSE</sequence>
<feature type="compositionally biased region" description="Polar residues" evidence="9">
    <location>
        <begin position="538"/>
        <end position="558"/>
    </location>
</feature>
<protein>
    <submittedName>
        <fullName evidence="11">Hydrogenase iron-sulfur subunit</fullName>
    </submittedName>
</protein>
<keyword evidence="8" id="KW-0411">Iron-sulfur</keyword>
<feature type="domain" description="4Fe-4S ferredoxin-type" evidence="10">
    <location>
        <begin position="331"/>
        <end position="360"/>
    </location>
</feature>
<evidence type="ECO:0000256" key="8">
    <source>
        <dbReference type="ARBA" id="ARBA00023014"/>
    </source>
</evidence>
<evidence type="ECO:0000256" key="6">
    <source>
        <dbReference type="ARBA" id="ARBA00023002"/>
    </source>
</evidence>
<dbReference type="GO" id="GO:0016491">
    <property type="term" value="F:oxidoreductase activity"/>
    <property type="evidence" value="ECO:0007669"/>
    <property type="project" value="UniProtKB-KW"/>
</dbReference>
<evidence type="ECO:0000313" key="12">
    <source>
        <dbReference type="Proteomes" id="UP001595898"/>
    </source>
</evidence>
<dbReference type="PANTHER" id="PTHR43687">
    <property type="entry name" value="ADENYLYLSULFATE REDUCTASE, BETA SUBUNIT"/>
    <property type="match status" value="1"/>
</dbReference>
<dbReference type="PANTHER" id="PTHR43687:SF6">
    <property type="entry name" value="L-ASPARTATE SEMIALDEHYDE SULFURTRANSFERASE IRON-SULFUR SUBUNIT"/>
    <property type="match status" value="1"/>
</dbReference>
<dbReference type="EMBL" id="JBHSFA010000002">
    <property type="protein sequence ID" value="MFC4541581.1"/>
    <property type="molecule type" value="Genomic_DNA"/>
</dbReference>
<dbReference type="SUPFAM" id="SSF54862">
    <property type="entry name" value="4Fe-4S ferredoxins"/>
    <property type="match status" value="2"/>
</dbReference>
<feature type="compositionally biased region" description="Basic and acidic residues" evidence="9">
    <location>
        <begin position="559"/>
        <end position="568"/>
    </location>
</feature>
<dbReference type="Pfam" id="PF12838">
    <property type="entry name" value="Fer4_7"/>
    <property type="match status" value="1"/>
</dbReference>
<evidence type="ECO:0000256" key="2">
    <source>
        <dbReference type="ARBA" id="ARBA00022485"/>
    </source>
</evidence>
<keyword evidence="1" id="KW-0813">Transport</keyword>
<dbReference type="GO" id="GO:0051539">
    <property type="term" value="F:4 iron, 4 sulfur cluster binding"/>
    <property type="evidence" value="ECO:0007669"/>
    <property type="project" value="UniProtKB-KW"/>
</dbReference>
<dbReference type="InterPro" id="IPR017900">
    <property type="entry name" value="4Fe4S_Fe_S_CS"/>
</dbReference>
<evidence type="ECO:0000256" key="3">
    <source>
        <dbReference type="ARBA" id="ARBA00022723"/>
    </source>
</evidence>
<organism evidence="11 12">
    <name type="scientific">Halosolutus amylolyticus</name>
    <dbReference type="NCBI Taxonomy" id="2932267"/>
    <lineage>
        <taxon>Archaea</taxon>
        <taxon>Methanobacteriati</taxon>
        <taxon>Methanobacteriota</taxon>
        <taxon>Stenosarchaea group</taxon>
        <taxon>Halobacteria</taxon>
        <taxon>Halobacteriales</taxon>
        <taxon>Natrialbaceae</taxon>
        <taxon>Halosolutus</taxon>
    </lineage>
</organism>
<keyword evidence="4" id="KW-0677">Repeat</keyword>
<dbReference type="Pfam" id="PF02662">
    <property type="entry name" value="FlpD"/>
    <property type="match status" value="1"/>
</dbReference>
<evidence type="ECO:0000256" key="4">
    <source>
        <dbReference type="ARBA" id="ARBA00022737"/>
    </source>
</evidence>
<dbReference type="InterPro" id="IPR003813">
    <property type="entry name" value="MvhD/FlpD"/>
</dbReference>
<reference evidence="11 12" key="1">
    <citation type="journal article" date="2019" name="Int. J. Syst. Evol. Microbiol.">
        <title>The Global Catalogue of Microorganisms (GCM) 10K type strain sequencing project: providing services to taxonomists for standard genome sequencing and annotation.</title>
        <authorList>
            <consortium name="The Broad Institute Genomics Platform"/>
            <consortium name="The Broad Institute Genome Sequencing Center for Infectious Disease"/>
            <person name="Wu L."/>
            <person name="Ma J."/>
        </authorList>
    </citation>
    <scope>NUCLEOTIDE SEQUENCE [LARGE SCALE GENOMIC DNA]</scope>
    <source>
        <strain evidence="11 12">WLHS5</strain>
    </source>
</reference>
<comment type="caution">
    <text evidence="11">The sequence shown here is derived from an EMBL/GenBank/DDBJ whole genome shotgun (WGS) entry which is preliminary data.</text>
</comment>
<proteinExistence type="predicted"/>
<dbReference type="GO" id="GO:0046872">
    <property type="term" value="F:metal ion binding"/>
    <property type="evidence" value="ECO:0007669"/>
    <property type="project" value="UniProtKB-KW"/>
</dbReference>
<evidence type="ECO:0000256" key="7">
    <source>
        <dbReference type="ARBA" id="ARBA00023004"/>
    </source>
</evidence>
<dbReference type="AlphaFoldDB" id="A0ABD5PLV7"/>
<evidence type="ECO:0000259" key="10">
    <source>
        <dbReference type="PROSITE" id="PS51379"/>
    </source>
</evidence>
<feature type="region of interest" description="Disordered" evidence="9">
    <location>
        <begin position="517"/>
        <end position="573"/>
    </location>
</feature>
<keyword evidence="3" id="KW-0479">Metal-binding</keyword>
<evidence type="ECO:0000313" key="11">
    <source>
        <dbReference type="EMBL" id="MFC4541581.1"/>
    </source>
</evidence>
<keyword evidence="6" id="KW-0560">Oxidoreductase</keyword>
<keyword evidence="7" id="KW-0408">Iron</keyword>
<dbReference type="Proteomes" id="UP001595898">
    <property type="component" value="Unassembled WGS sequence"/>
</dbReference>
<feature type="domain" description="4Fe-4S ferredoxin-type" evidence="10">
    <location>
        <begin position="599"/>
        <end position="629"/>
    </location>
</feature>
<accession>A0ABD5PLV7</accession>
<gene>
    <name evidence="11" type="ORF">ACFO5R_06540</name>
</gene>
<keyword evidence="2" id="KW-0004">4Fe-4S</keyword>
<feature type="domain" description="4Fe-4S ferredoxin-type" evidence="10">
    <location>
        <begin position="631"/>
        <end position="660"/>
    </location>
</feature>
<evidence type="ECO:0000256" key="9">
    <source>
        <dbReference type="SAM" id="MobiDB-lite"/>
    </source>
</evidence>
<name>A0ABD5PLV7_9EURY</name>
<dbReference type="Gene3D" id="3.30.70.20">
    <property type="match status" value="2"/>
</dbReference>